<dbReference type="PANTHER" id="PTHR10484">
    <property type="entry name" value="HISTONE H4"/>
    <property type="match status" value="1"/>
</dbReference>
<dbReference type="SMART" id="SM00417">
    <property type="entry name" value="H4"/>
    <property type="match status" value="1"/>
</dbReference>
<evidence type="ECO:0000256" key="5">
    <source>
        <dbReference type="ARBA" id="ARBA00023125"/>
    </source>
</evidence>
<dbReference type="GO" id="GO:0000786">
    <property type="term" value="C:nucleosome"/>
    <property type="evidence" value="ECO:0007669"/>
    <property type="project" value="UniProtKB-KW"/>
</dbReference>
<evidence type="ECO:0000256" key="6">
    <source>
        <dbReference type="ARBA" id="ARBA00023242"/>
    </source>
</evidence>
<dbReference type="PRINTS" id="PR00623">
    <property type="entry name" value="HISTONEH4"/>
</dbReference>
<dbReference type="InterPro" id="IPR008480">
    <property type="entry name" value="DUF761_pln"/>
</dbReference>
<dbReference type="STRING" id="52838.A0A4S8JYZ8"/>
<comment type="subcellular location">
    <subcellularLocation>
        <location evidence="2">Chromosome</location>
    </subcellularLocation>
    <subcellularLocation>
        <location evidence="1">Nucleus</location>
    </subcellularLocation>
</comment>
<dbReference type="Proteomes" id="UP000317650">
    <property type="component" value="Chromosome 5"/>
</dbReference>
<dbReference type="GO" id="GO:0003677">
    <property type="term" value="F:DNA binding"/>
    <property type="evidence" value="ECO:0007669"/>
    <property type="project" value="UniProtKB-KW"/>
</dbReference>
<dbReference type="AlphaFoldDB" id="A0A4S8JYZ8"/>
<evidence type="ECO:0000256" key="2">
    <source>
        <dbReference type="ARBA" id="ARBA00004286"/>
    </source>
</evidence>
<evidence type="ECO:0000256" key="9">
    <source>
        <dbReference type="SAM" id="MobiDB-lite"/>
    </source>
</evidence>
<dbReference type="FunFam" id="1.10.20.10:FF:000115">
    <property type="entry name" value="Histone H4"/>
    <property type="match status" value="1"/>
</dbReference>
<evidence type="ECO:0000256" key="7">
    <source>
        <dbReference type="ARBA" id="ARBA00023269"/>
    </source>
</evidence>
<feature type="region of interest" description="Disordered" evidence="9">
    <location>
        <begin position="74"/>
        <end position="104"/>
    </location>
</feature>
<dbReference type="InterPro" id="IPR035425">
    <property type="entry name" value="CENP-T/H4_C"/>
</dbReference>
<evidence type="ECO:0000313" key="12">
    <source>
        <dbReference type="Proteomes" id="UP000317650"/>
    </source>
</evidence>
<evidence type="ECO:0000256" key="1">
    <source>
        <dbReference type="ARBA" id="ARBA00004123"/>
    </source>
</evidence>
<evidence type="ECO:0000256" key="3">
    <source>
        <dbReference type="ARBA" id="ARBA00006564"/>
    </source>
</evidence>
<dbReference type="InterPro" id="IPR009072">
    <property type="entry name" value="Histone-fold"/>
</dbReference>
<comment type="subunit">
    <text evidence="8">The nucleosome is a histone octamer containing two molecules each of H2A, H2B, H3 and H4 assembled in one H3-H4 heterotetramer and two H2A-H2B heterodimers. The octamer wraps approximately 147 bp of DNA.</text>
</comment>
<comment type="similarity">
    <text evidence="3 8">Belongs to the histone H4 family.</text>
</comment>
<keyword evidence="4 8" id="KW-0158">Chromosome</keyword>
<sequence>MAAKKTTPLLSRLRGAIHKVRFLLSFDATKWIAISSFKRSSPVPPRPLTFTARPSLLDCTDDYYDARSSFALSRTMSPCSPASTTPSPVPEISRSTSDASSGDDIDQRAERFIENFYRQLRMERQVSLELSYCREKSLERSPGTVRVGNPEVCRWVRFATLIWPVNEIGITDTAEGGGVKRVSGLIYEETRGVLKIFLENVIRDAITYAEHASRKTVTAMDVVYAFKRQGRTLYGFGG</sequence>
<dbReference type="EMBL" id="PYDT01000003">
    <property type="protein sequence ID" value="THU67569.1"/>
    <property type="molecule type" value="Genomic_DNA"/>
</dbReference>
<dbReference type="Pfam" id="PF05553">
    <property type="entry name" value="DUF761"/>
    <property type="match status" value="1"/>
</dbReference>
<dbReference type="CDD" id="cd22912">
    <property type="entry name" value="HFD_H4"/>
    <property type="match status" value="1"/>
</dbReference>
<proteinExistence type="inferred from homology"/>
<feature type="compositionally biased region" description="Low complexity" evidence="9">
    <location>
        <begin position="75"/>
        <end position="86"/>
    </location>
</feature>
<dbReference type="Pfam" id="PF15511">
    <property type="entry name" value="CENP-T_C"/>
    <property type="match status" value="1"/>
</dbReference>
<reference evidence="11 12" key="1">
    <citation type="journal article" date="2019" name="Nat. Plants">
        <title>Genome sequencing of Musa balbisiana reveals subgenome evolution and function divergence in polyploid bananas.</title>
        <authorList>
            <person name="Yao X."/>
        </authorList>
    </citation>
    <scope>NUCLEOTIDE SEQUENCE [LARGE SCALE GENOMIC DNA]</scope>
    <source>
        <strain evidence="12">cv. DH-PKW</strain>
        <tissue evidence="11">Leaves</tissue>
    </source>
</reference>
<accession>A0A4S8JYZ8</accession>
<keyword evidence="5 8" id="KW-0238">DNA-binding</keyword>
<keyword evidence="6 8" id="KW-0539">Nucleus</keyword>
<dbReference type="GO" id="GO:0005634">
    <property type="term" value="C:nucleus"/>
    <property type="evidence" value="ECO:0007669"/>
    <property type="project" value="UniProtKB-SubCell"/>
</dbReference>
<feature type="domain" description="CENP-T/Histone H4 histone fold" evidence="10">
    <location>
        <begin position="192"/>
        <end position="231"/>
    </location>
</feature>
<dbReference type="GO" id="GO:0046982">
    <property type="term" value="F:protein heterodimerization activity"/>
    <property type="evidence" value="ECO:0007669"/>
    <property type="project" value="InterPro"/>
</dbReference>
<dbReference type="SUPFAM" id="SSF47113">
    <property type="entry name" value="Histone-fold"/>
    <property type="match status" value="1"/>
</dbReference>
<comment type="caution">
    <text evidence="11">The sequence shown here is derived from an EMBL/GenBank/DDBJ whole genome shotgun (WGS) entry which is preliminary data.</text>
</comment>
<gene>
    <name evidence="11" type="ORF">C4D60_Mb05t26050</name>
</gene>
<organism evidence="11 12">
    <name type="scientific">Musa balbisiana</name>
    <name type="common">Banana</name>
    <dbReference type="NCBI Taxonomy" id="52838"/>
    <lineage>
        <taxon>Eukaryota</taxon>
        <taxon>Viridiplantae</taxon>
        <taxon>Streptophyta</taxon>
        <taxon>Embryophyta</taxon>
        <taxon>Tracheophyta</taxon>
        <taxon>Spermatophyta</taxon>
        <taxon>Magnoliopsida</taxon>
        <taxon>Liliopsida</taxon>
        <taxon>Zingiberales</taxon>
        <taxon>Musaceae</taxon>
        <taxon>Musa</taxon>
    </lineage>
</organism>
<dbReference type="InterPro" id="IPR001951">
    <property type="entry name" value="Histone_H4"/>
</dbReference>
<protein>
    <recommendedName>
        <fullName evidence="8">Histone H4</fullName>
    </recommendedName>
</protein>
<evidence type="ECO:0000259" key="10">
    <source>
        <dbReference type="Pfam" id="PF15511"/>
    </source>
</evidence>
<dbReference type="GO" id="GO:0030527">
    <property type="term" value="F:structural constituent of chromatin"/>
    <property type="evidence" value="ECO:0007669"/>
    <property type="project" value="InterPro"/>
</dbReference>
<name>A0A4S8JYZ8_MUSBA</name>
<comment type="function">
    <text evidence="8">Core component of nucleosome. Nucleosomes wrap and compact DNA into chromatin, limiting DNA accessibility to the cellular machineries which require DNA as a template. Histones thereby play a central role in transcription regulation, DNA repair, DNA replication and chromosomal stability. DNA accessibility is regulated via a complex set of post-translational modifications of histones, also called histone code, and nucleosome remodeling.</text>
</comment>
<keyword evidence="12" id="KW-1185">Reference proteome</keyword>
<keyword evidence="7 8" id="KW-0544">Nucleosome core</keyword>
<evidence type="ECO:0000256" key="8">
    <source>
        <dbReference type="RuleBase" id="RU000528"/>
    </source>
</evidence>
<evidence type="ECO:0000313" key="11">
    <source>
        <dbReference type="EMBL" id="THU67569.1"/>
    </source>
</evidence>
<dbReference type="Gene3D" id="1.10.20.10">
    <property type="entry name" value="Histone, subunit A"/>
    <property type="match status" value="1"/>
</dbReference>
<evidence type="ECO:0000256" key="4">
    <source>
        <dbReference type="ARBA" id="ARBA00022454"/>
    </source>
</evidence>